<name>A0A8S9LQR4_BRACR</name>
<gene>
    <name evidence="1" type="ORF">F2Q68_00046274</name>
</gene>
<dbReference type="AlphaFoldDB" id="A0A8S9LQR4"/>
<organism evidence="1 2">
    <name type="scientific">Brassica cretica</name>
    <name type="common">Mustard</name>
    <dbReference type="NCBI Taxonomy" id="69181"/>
    <lineage>
        <taxon>Eukaryota</taxon>
        <taxon>Viridiplantae</taxon>
        <taxon>Streptophyta</taxon>
        <taxon>Embryophyta</taxon>
        <taxon>Tracheophyta</taxon>
        <taxon>Spermatophyta</taxon>
        <taxon>Magnoliopsida</taxon>
        <taxon>eudicotyledons</taxon>
        <taxon>Gunneridae</taxon>
        <taxon>Pentapetalae</taxon>
        <taxon>rosids</taxon>
        <taxon>malvids</taxon>
        <taxon>Brassicales</taxon>
        <taxon>Brassicaceae</taxon>
        <taxon>Brassiceae</taxon>
        <taxon>Brassica</taxon>
    </lineage>
</organism>
<evidence type="ECO:0000313" key="1">
    <source>
        <dbReference type="EMBL" id="KAF2608221.1"/>
    </source>
</evidence>
<protein>
    <submittedName>
        <fullName evidence="1">Uncharacterized protein</fullName>
    </submittedName>
</protein>
<proteinExistence type="predicted"/>
<dbReference type="EMBL" id="QGKW02000276">
    <property type="protein sequence ID" value="KAF2608221.1"/>
    <property type="molecule type" value="Genomic_DNA"/>
</dbReference>
<dbReference type="Proteomes" id="UP000712281">
    <property type="component" value="Unassembled WGS sequence"/>
</dbReference>
<accession>A0A8S9LQR4</accession>
<sequence>MGLCFANTPLSPSDISKWALEHSAGFWSKLAEVRTIMKKAPGRLGLTQALMD</sequence>
<evidence type="ECO:0000313" key="2">
    <source>
        <dbReference type="Proteomes" id="UP000712281"/>
    </source>
</evidence>
<reference evidence="1" key="1">
    <citation type="submission" date="2019-12" db="EMBL/GenBank/DDBJ databases">
        <title>Genome sequencing and annotation of Brassica cretica.</title>
        <authorList>
            <person name="Studholme D.J."/>
            <person name="Sarris P.F."/>
        </authorList>
    </citation>
    <scope>NUCLEOTIDE SEQUENCE</scope>
    <source>
        <strain evidence="1">PFS-001/15</strain>
        <tissue evidence="1">Leaf</tissue>
    </source>
</reference>
<comment type="caution">
    <text evidence="1">The sequence shown here is derived from an EMBL/GenBank/DDBJ whole genome shotgun (WGS) entry which is preliminary data.</text>
</comment>